<dbReference type="RefSeq" id="WP_158245870.1">
    <property type="nucleotide sequence ID" value="NZ_CVTD020000008.1"/>
</dbReference>
<dbReference type="PROSITE" id="PS01276">
    <property type="entry name" value="PEPTIDASE_U32"/>
    <property type="match status" value="1"/>
</dbReference>
<dbReference type="Pfam" id="PF12392">
    <property type="entry name" value="DUF3656"/>
    <property type="match status" value="1"/>
</dbReference>
<dbReference type="InterPro" id="IPR051454">
    <property type="entry name" value="RNA/ubiquinone_mod_enzymes"/>
</dbReference>
<evidence type="ECO:0000259" key="1">
    <source>
        <dbReference type="Pfam" id="PF12392"/>
    </source>
</evidence>
<dbReference type="InterPro" id="IPR001539">
    <property type="entry name" value="Peptidase_U32"/>
</dbReference>
<dbReference type="Pfam" id="PF01136">
    <property type="entry name" value="Peptidase_U32"/>
    <property type="match status" value="2"/>
</dbReference>
<accession>A0A0H5STZ0</accession>
<organism evidence="2 3">
    <name type="scientific">Herbinix hemicellulosilytica</name>
    <dbReference type="NCBI Taxonomy" id="1564487"/>
    <lineage>
        <taxon>Bacteria</taxon>
        <taxon>Bacillati</taxon>
        <taxon>Bacillota</taxon>
        <taxon>Clostridia</taxon>
        <taxon>Lachnospirales</taxon>
        <taxon>Lachnospiraceae</taxon>
        <taxon>Herbinix</taxon>
    </lineage>
</organism>
<reference evidence="2 3" key="1">
    <citation type="submission" date="2015-06" db="EMBL/GenBank/DDBJ databases">
        <authorList>
            <person name="Wibberg Daniel"/>
        </authorList>
    </citation>
    <scope>NUCLEOTIDE SEQUENCE [LARGE SCALE GENOMIC DNA]</scope>
    <source>
        <strain evidence="2 3">T3/55T</strain>
    </source>
</reference>
<dbReference type="Proteomes" id="UP000236497">
    <property type="component" value="Unassembled WGS sequence"/>
</dbReference>
<evidence type="ECO:0000313" key="3">
    <source>
        <dbReference type="Proteomes" id="UP000236497"/>
    </source>
</evidence>
<feature type="domain" description="Peptidase U32 collagenase" evidence="1">
    <location>
        <begin position="403"/>
        <end position="518"/>
    </location>
</feature>
<dbReference type="PANTHER" id="PTHR30217:SF10">
    <property type="entry name" value="23S RRNA 5-HYDROXYCYTIDINE C2501 SYNTHASE"/>
    <property type="match status" value="1"/>
</dbReference>
<gene>
    <name evidence="2" type="ORF">HHT355_0583</name>
</gene>
<dbReference type="AlphaFoldDB" id="A0A0H5STZ0"/>
<dbReference type="EMBL" id="CVTD020000008">
    <property type="protein sequence ID" value="CRZ33788.1"/>
    <property type="molecule type" value="Genomic_DNA"/>
</dbReference>
<dbReference type="PANTHER" id="PTHR30217">
    <property type="entry name" value="PEPTIDASE U32 FAMILY"/>
    <property type="match status" value="1"/>
</dbReference>
<name>A0A0H5STZ0_HERHM</name>
<evidence type="ECO:0000313" key="2">
    <source>
        <dbReference type="EMBL" id="CRZ33788.1"/>
    </source>
</evidence>
<proteinExistence type="predicted"/>
<keyword evidence="3" id="KW-1185">Reference proteome</keyword>
<protein>
    <recommendedName>
        <fullName evidence="1">Peptidase U32 collagenase domain-containing protein</fullName>
    </recommendedName>
</protein>
<dbReference type="InterPro" id="IPR020988">
    <property type="entry name" value="Pept_U32_collagenase"/>
</dbReference>
<sequence length="829" mass="93945">MKRQIEILAPAGSYESMKAAMNAGCDAVYIGGSKFGARAYADNPDEDTLLKAIDEAHLRKKKIYLTVNTLIKEKEMQNSLYDFLEKYYLAGLDAVIVQDVGVMHFIHRNFPDLPIHASTQTTLTMAEGAELLKSVGVTRLVTARELSFKEIKNIREHTDLEIETFVHGALCYCYSGQCLMSSLIGQRSGNRGRCAQPCRMAYRFYSDGRLVSTEKEQYLLSLKDINTVALIPDLIEAGVDSFKIEGRMKRPEYAAGVSYVYRKYVDLYLNEGRERFYDFLESREYEKDMLDLLDLYNRGGFSKGYGNNHNGKAMMSMARPNHSGVLVGRVKGFEKGYVKISLSEDVNAQDVLEIRNSESEPVFEFTVKDSLSAKNTLTVKAGPMAHKDQGIKKKLALENGYPVYRTKNNMLLNSIRERFIDKDARQGISGLLTAKKGERLKLVLKFDNLSVTAYHNIVEEAKSQPMTAERLKASVDKLGNTLFYFEKLTVDADDNIFVPVAWLNEIRRQAIDLLIQAITDAYRRKKTVGDLQVCMEGGHEPNDESYGREQSLYINVGVQKKEQFNTALSYGEINAIYADYETFSLEEIALMAESASKAGKKIYVLLPHICRMTVYEKLKKNLVYLAGNEKVEGFIAKNFEEVYLIQNVLKDLGLQKKIKLNHNMYIFNKEAKQFWKENGICDFTAPLELNEKELKDLGLSDCELMVYGYLPVMVSAQCLYENAEGCKKCGGTKANADYLSDRLGMKFFVMSHCGSCYNIIYNGQRLSLLGQAERILDLKPYGIRLDFTFENAKETDKVLAAYIDVFSYGKMNIPNFDNITTGHFKRGVE</sequence>